<dbReference type="SUPFAM" id="SSF56634">
    <property type="entry name" value="Heme-dependent catalase-like"/>
    <property type="match status" value="1"/>
</dbReference>
<dbReference type="GO" id="GO:0020037">
    <property type="term" value="F:heme binding"/>
    <property type="evidence" value="ECO:0007669"/>
    <property type="project" value="InterPro"/>
</dbReference>
<evidence type="ECO:0000313" key="2">
    <source>
        <dbReference type="EMBL" id="RVT86286.1"/>
    </source>
</evidence>
<accession>A0A3S3T9D6</accession>
<sequence length="324" mass="35511">MPSTQWKEVFLPGEGERHVAAARDIVAMQRRKSERYGRGRALHRKGTGAALGRLTVAGGLPAHAAHGLFAKPGEHPVWVRFSNGGVDVQSDRRPDIRGFAFRVFDVQGESALGGPTDHQDFSLINQTRFAFPTSEHFLQLVLAAGKGPGALLAWFFKAFGPLGALKRLKEMAGTFKRPFTGYATESFSSVLPIACGPHACKVRLQPLSQRTPRPEAAADWGADFAAQAAEGPIRYALQLQFFEDEARTPIEDATVEWPESVAPWLTVGELVVQAPSKDKVFLEQIERGVFDPWQALAAHRPLGEVMRARKVVYFESEKARGASA</sequence>
<reference evidence="2 3" key="1">
    <citation type="submission" date="2019-01" db="EMBL/GenBank/DDBJ databases">
        <authorList>
            <person name="Chen W.-M."/>
        </authorList>
    </citation>
    <scope>NUCLEOTIDE SEQUENCE [LARGE SCALE GENOMIC DNA]</scope>
    <source>
        <strain evidence="2 3">CCP-18</strain>
    </source>
</reference>
<name>A0A3S3T9D6_9BURK</name>
<keyword evidence="2" id="KW-0560">Oxidoreductase</keyword>
<dbReference type="Gene3D" id="2.40.180.10">
    <property type="entry name" value="Catalase core domain"/>
    <property type="match status" value="1"/>
</dbReference>
<proteinExistence type="predicted"/>
<comment type="function">
    <text evidence="1">Decomposes hydrogen peroxide into water and oxygen; serves to protect cells from the toxic effects of hydrogen peroxide.</text>
</comment>
<dbReference type="EMBL" id="SACM01000002">
    <property type="protein sequence ID" value="RVT86286.1"/>
    <property type="molecule type" value="Genomic_DNA"/>
</dbReference>
<evidence type="ECO:0000313" key="3">
    <source>
        <dbReference type="Proteomes" id="UP000288587"/>
    </source>
</evidence>
<dbReference type="PANTHER" id="PTHR36195">
    <property type="entry name" value="DOMAIN PROTEIN, PUTATIVE (AFU_ORTHOLOGUE AFUA_5G01990)-RELATED-RELATED"/>
    <property type="match status" value="1"/>
</dbReference>
<gene>
    <name evidence="2" type="ORF">EOD73_09655</name>
</gene>
<comment type="caution">
    <text evidence="2">The sequence shown here is derived from an EMBL/GenBank/DDBJ whole genome shotgun (WGS) entry which is preliminary data.</text>
</comment>
<dbReference type="Proteomes" id="UP000288587">
    <property type="component" value="Unassembled WGS sequence"/>
</dbReference>
<dbReference type="EC" id="1.11.1.6" evidence="2"/>
<organism evidence="2 3">
    <name type="scientific">Inhella crocodyli</name>
    <dbReference type="NCBI Taxonomy" id="2499851"/>
    <lineage>
        <taxon>Bacteria</taxon>
        <taxon>Pseudomonadati</taxon>
        <taxon>Pseudomonadota</taxon>
        <taxon>Betaproteobacteria</taxon>
        <taxon>Burkholderiales</taxon>
        <taxon>Sphaerotilaceae</taxon>
        <taxon>Inhella</taxon>
    </lineage>
</organism>
<dbReference type="GO" id="GO:0004096">
    <property type="term" value="F:catalase activity"/>
    <property type="evidence" value="ECO:0007669"/>
    <property type="project" value="UniProtKB-EC"/>
</dbReference>
<protein>
    <submittedName>
        <fullName evidence="2">Catalase</fullName>
        <ecNumber evidence="2">1.11.1.6</ecNumber>
    </submittedName>
</protein>
<keyword evidence="3" id="KW-1185">Reference proteome</keyword>
<dbReference type="RefSeq" id="WP_127682782.1">
    <property type="nucleotide sequence ID" value="NZ_SACM01000002.1"/>
</dbReference>
<dbReference type="OrthoDB" id="336698at2"/>
<dbReference type="AlphaFoldDB" id="A0A3S3T9D6"/>
<keyword evidence="2" id="KW-0575">Peroxidase</keyword>
<evidence type="ECO:0000256" key="1">
    <source>
        <dbReference type="ARBA" id="ARBA00002974"/>
    </source>
</evidence>
<dbReference type="InterPro" id="IPR020835">
    <property type="entry name" value="Catalase_sf"/>
</dbReference>
<dbReference type="PANTHER" id="PTHR36195:SF4">
    <property type="entry name" value="DOMAIN PROTEIN, PUTATIVE (AFU_ORTHOLOGUE AFUA_5G01990)-RELATED"/>
    <property type="match status" value="1"/>
</dbReference>